<dbReference type="InterPro" id="IPR002731">
    <property type="entry name" value="ATPase_BadF"/>
</dbReference>
<dbReference type="SUPFAM" id="SSF53067">
    <property type="entry name" value="Actin-like ATPase domain"/>
    <property type="match status" value="2"/>
</dbReference>
<dbReference type="EMBL" id="JACSQA010000017">
    <property type="protein sequence ID" value="MBD8027318.1"/>
    <property type="molecule type" value="Genomic_DNA"/>
</dbReference>
<name>A0ABR8XDL0_9BACL</name>
<keyword evidence="3" id="KW-1185">Reference proteome</keyword>
<evidence type="ECO:0000259" key="1">
    <source>
        <dbReference type="Pfam" id="PF01869"/>
    </source>
</evidence>
<accession>A0ABR8XDL0</accession>
<protein>
    <recommendedName>
        <fullName evidence="1">ATPase BadF/BadG/BcrA/BcrD type domain-containing protein</fullName>
    </recommendedName>
</protein>
<dbReference type="PANTHER" id="PTHR43190">
    <property type="entry name" value="N-ACETYL-D-GLUCOSAMINE KINASE"/>
    <property type="match status" value="1"/>
</dbReference>
<proteinExistence type="predicted"/>
<organism evidence="2 3">
    <name type="scientific">Ureibacillus galli</name>
    <dbReference type="NCBI Taxonomy" id="2762222"/>
    <lineage>
        <taxon>Bacteria</taxon>
        <taxon>Bacillati</taxon>
        <taxon>Bacillota</taxon>
        <taxon>Bacilli</taxon>
        <taxon>Bacillales</taxon>
        <taxon>Caryophanaceae</taxon>
        <taxon>Ureibacillus</taxon>
    </lineage>
</organism>
<dbReference type="Gene3D" id="3.30.420.40">
    <property type="match status" value="2"/>
</dbReference>
<dbReference type="CDD" id="cd24007">
    <property type="entry name" value="ASKHA_NBD_eukNAGK-like"/>
    <property type="match status" value="1"/>
</dbReference>
<comment type="caution">
    <text evidence="2">The sequence shown here is derived from an EMBL/GenBank/DDBJ whole genome shotgun (WGS) entry which is preliminary data.</text>
</comment>
<dbReference type="RefSeq" id="WP_191707760.1">
    <property type="nucleotide sequence ID" value="NZ_JACSQA010000017.1"/>
</dbReference>
<gene>
    <name evidence="2" type="ORF">H9636_11695</name>
</gene>
<dbReference type="InterPro" id="IPR043129">
    <property type="entry name" value="ATPase_NBD"/>
</dbReference>
<evidence type="ECO:0000313" key="2">
    <source>
        <dbReference type="EMBL" id="MBD8027318.1"/>
    </source>
</evidence>
<dbReference type="InterPro" id="IPR052519">
    <property type="entry name" value="Euk-type_GlcNAc_Kinase"/>
</dbReference>
<sequence>MKESIILAVDGGATKTTLTVRSSKGKKLFEQTAKGSNYQTVGEDVAIQVLSKLLSEAYRSINLKQIDVAAFAIAGLDTEIDLAIIRDIIKRSLKKTPFRAENIIVENDVHATLLGLVGNHPGALVISGTGSVAFATNGNGKVVRTGGWGHRASDEGSGYWIGQKIVNTLFRIEDGLLDGPTILKELVFEKLQIKSMGELMSWLYHPSYTNAQLASISSILPKAVSIGDEHAIMIAQNAAYELFLLVSAILHKIHYQNEIMPLYVNGGVLKHHPKILNLFKQSILQSFPFVSIELCNEEPIEYIVKRATHCLMDNGI</sequence>
<feature type="domain" description="ATPase BadF/BadG/BcrA/BcrD type" evidence="1">
    <location>
        <begin position="9"/>
        <end position="274"/>
    </location>
</feature>
<dbReference type="Pfam" id="PF01869">
    <property type="entry name" value="BcrAD_BadFG"/>
    <property type="match status" value="1"/>
</dbReference>
<reference evidence="2 3" key="1">
    <citation type="submission" date="2020-08" db="EMBL/GenBank/DDBJ databases">
        <title>A Genomic Blueprint of the Chicken Gut Microbiome.</title>
        <authorList>
            <person name="Gilroy R."/>
            <person name="Ravi A."/>
            <person name="Getino M."/>
            <person name="Pursley I."/>
            <person name="Horton D.L."/>
            <person name="Alikhan N.-F."/>
            <person name="Baker D."/>
            <person name="Gharbi K."/>
            <person name="Hall N."/>
            <person name="Watson M."/>
            <person name="Adriaenssens E.M."/>
            <person name="Foster-Nyarko E."/>
            <person name="Jarju S."/>
            <person name="Secka A."/>
            <person name="Antonio M."/>
            <person name="Oren A."/>
            <person name="Chaudhuri R."/>
            <person name="La Ragione R.M."/>
            <person name="Hildebrand F."/>
            <person name="Pallen M.J."/>
        </authorList>
    </citation>
    <scope>NUCLEOTIDE SEQUENCE [LARGE SCALE GENOMIC DNA]</scope>
    <source>
        <strain evidence="2 3">Re31</strain>
    </source>
</reference>
<dbReference type="PANTHER" id="PTHR43190:SF3">
    <property type="entry name" value="N-ACETYL-D-GLUCOSAMINE KINASE"/>
    <property type="match status" value="1"/>
</dbReference>
<dbReference type="Proteomes" id="UP000640930">
    <property type="component" value="Unassembled WGS sequence"/>
</dbReference>
<evidence type="ECO:0000313" key="3">
    <source>
        <dbReference type="Proteomes" id="UP000640930"/>
    </source>
</evidence>